<evidence type="ECO:0000256" key="2">
    <source>
        <dbReference type="ARBA" id="ARBA00022692"/>
    </source>
</evidence>
<feature type="transmembrane region" description="Helical" evidence="6">
    <location>
        <begin position="180"/>
        <end position="204"/>
    </location>
</feature>
<dbReference type="InterPro" id="IPR035952">
    <property type="entry name" value="Rhomboid-like_sf"/>
</dbReference>
<dbReference type="GO" id="GO:0005794">
    <property type="term" value="C:Golgi apparatus"/>
    <property type="evidence" value="ECO:0007669"/>
    <property type="project" value="TreeGrafter"/>
</dbReference>
<evidence type="ECO:0000313" key="8">
    <source>
        <dbReference type="Proteomes" id="UP000054248"/>
    </source>
</evidence>
<keyword evidence="8" id="KW-1185">Reference proteome</keyword>
<feature type="compositionally biased region" description="Pro residues" evidence="5">
    <location>
        <begin position="326"/>
        <end position="337"/>
    </location>
</feature>
<evidence type="ECO:0000256" key="4">
    <source>
        <dbReference type="ARBA" id="ARBA00023136"/>
    </source>
</evidence>
<dbReference type="OrthoDB" id="73612at2759"/>
<gene>
    <name evidence="7" type="ORF">M407DRAFT_242651</name>
</gene>
<dbReference type="Proteomes" id="UP000054248">
    <property type="component" value="Unassembled WGS sequence"/>
</dbReference>
<sequence length="363" mass="39765">MALLSTPLDTFNSTPPVTKAFAITLLVASLGYQYVSFTATHTEGKSPPYLDWLLLYPGWWIYNPWTIVTCVVVEPSIFGLLGSLIFTVPSLRYFERLWGTVESIKFILITTVISNGISLVVNYIESFIFGNPELFLYGMPYYGTMALQTALLVAFTQIIPEHQVQLFGFIKARVKRLPMAYVTVSNIMCIIGLQSPWILIQWGWLVGWGYLRFYKKTSADGATLNGTIGAETWGDRSETFAFVHWFPPLVHGPLGKVTEFVYDNAVRLKLVPGHSSADAEGGSYMPVGSGPGNTRAEAERRRAMALKALDQRMANNAASNASGSRPPQPANGEPPAPSHKRSGSVSKRPTETSSPTGGGQGQS</sequence>
<evidence type="ECO:0000256" key="5">
    <source>
        <dbReference type="SAM" id="MobiDB-lite"/>
    </source>
</evidence>
<feature type="region of interest" description="Disordered" evidence="5">
    <location>
        <begin position="279"/>
        <end position="363"/>
    </location>
</feature>
<organism evidence="7 8">
    <name type="scientific">Tulasnella calospora MUT 4182</name>
    <dbReference type="NCBI Taxonomy" id="1051891"/>
    <lineage>
        <taxon>Eukaryota</taxon>
        <taxon>Fungi</taxon>
        <taxon>Dikarya</taxon>
        <taxon>Basidiomycota</taxon>
        <taxon>Agaricomycotina</taxon>
        <taxon>Agaricomycetes</taxon>
        <taxon>Cantharellales</taxon>
        <taxon>Tulasnellaceae</taxon>
        <taxon>Tulasnella</taxon>
    </lineage>
</organism>
<evidence type="ECO:0008006" key="9">
    <source>
        <dbReference type="Google" id="ProtNLM"/>
    </source>
</evidence>
<proteinExistence type="predicted"/>
<feature type="transmembrane region" description="Helical" evidence="6">
    <location>
        <begin position="141"/>
        <end position="159"/>
    </location>
</feature>
<dbReference type="HOGENOM" id="CLU_043563_1_1_1"/>
<comment type="subcellular location">
    <subcellularLocation>
        <location evidence="1">Membrane</location>
        <topology evidence="1">Multi-pass membrane protein</topology>
    </subcellularLocation>
</comment>
<feature type="transmembrane region" description="Helical" evidence="6">
    <location>
        <begin position="106"/>
        <end position="129"/>
    </location>
</feature>
<keyword evidence="4 6" id="KW-0472">Membrane</keyword>
<name>A0A0C3L620_9AGAM</name>
<evidence type="ECO:0000256" key="6">
    <source>
        <dbReference type="SAM" id="Phobius"/>
    </source>
</evidence>
<keyword evidence="2 6" id="KW-0812">Transmembrane</keyword>
<reference evidence="8" key="2">
    <citation type="submission" date="2015-01" db="EMBL/GenBank/DDBJ databases">
        <title>Evolutionary Origins and Diversification of the Mycorrhizal Mutualists.</title>
        <authorList>
            <consortium name="DOE Joint Genome Institute"/>
            <consortium name="Mycorrhizal Genomics Consortium"/>
            <person name="Kohler A."/>
            <person name="Kuo A."/>
            <person name="Nagy L.G."/>
            <person name="Floudas D."/>
            <person name="Copeland A."/>
            <person name="Barry K.W."/>
            <person name="Cichocki N."/>
            <person name="Veneault-Fourrey C."/>
            <person name="LaButti K."/>
            <person name="Lindquist E.A."/>
            <person name="Lipzen A."/>
            <person name="Lundell T."/>
            <person name="Morin E."/>
            <person name="Murat C."/>
            <person name="Riley R."/>
            <person name="Ohm R."/>
            <person name="Sun H."/>
            <person name="Tunlid A."/>
            <person name="Henrissat B."/>
            <person name="Grigoriev I.V."/>
            <person name="Hibbett D.S."/>
            <person name="Martin F."/>
        </authorList>
    </citation>
    <scope>NUCLEOTIDE SEQUENCE [LARGE SCALE GENOMIC DNA]</scope>
    <source>
        <strain evidence="8">MUT 4182</strain>
    </source>
</reference>
<dbReference type="Pfam" id="PF08551">
    <property type="entry name" value="DUF1751"/>
    <property type="match status" value="1"/>
</dbReference>
<dbReference type="FunFam" id="1.20.1540.10:FF:000004">
    <property type="entry name" value="Transmembrane protein 115"/>
    <property type="match status" value="1"/>
</dbReference>
<dbReference type="Gene3D" id="1.20.1540.10">
    <property type="entry name" value="Rhomboid-like"/>
    <property type="match status" value="1"/>
</dbReference>
<dbReference type="STRING" id="1051891.A0A0C3L620"/>
<dbReference type="PANTHER" id="PTHR13377">
    <property type="entry name" value="PLACENTAL PROTEIN 6"/>
    <property type="match status" value="1"/>
</dbReference>
<evidence type="ECO:0000256" key="1">
    <source>
        <dbReference type="ARBA" id="ARBA00004141"/>
    </source>
</evidence>
<evidence type="ECO:0000256" key="3">
    <source>
        <dbReference type="ARBA" id="ARBA00022989"/>
    </source>
</evidence>
<reference evidence="7 8" key="1">
    <citation type="submission" date="2014-04" db="EMBL/GenBank/DDBJ databases">
        <authorList>
            <consortium name="DOE Joint Genome Institute"/>
            <person name="Kuo A."/>
            <person name="Girlanda M."/>
            <person name="Perotto S."/>
            <person name="Kohler A."/>
            <person name="Nagy L.G."/>
            <person name="Floudas D."/>
            <person name="Copeland A."/>
            <person name="Barry K.W."/>
            <person name="Cichocki N."/>
            <person name="Veneault-Fourrey C."/>
            <person name="LaButti K."/>
            <person name="Lindquist E.A."/>
            <person name="Lipzen A."/>
            <person name="Lundell T."/>
            <person name="Morin E."/>
            <person name="Murat C."/>
            <person name="Sun H."/>
            <person name="Tunlid A."/>
            <person name="Henrissat B."/>
            <person name="Grigoriev I.V."/>
            <person name="Hibbett D.S."/>
            <person name="Martin F."/>
            <person name="Nordberg H.P."/>
            <person name="Cantor M.N."/>
            <person name="Hua S.X."/>
        </authorList>
    </citation>
    <scope>NUCLEOTIDE SEQUENCE [LARGE SCALE GENOMIC DNA]</scope>
    <source>
        <strain evidence="7 8">MUT 4182</strain>
    </source>
</reference>
<dbReference type="AlphaFoldDB" id="A0A0C3L620"/>
<dbReference type="InterPro" id="IPR013861">
    <property type="entry name" value="TMEM115/Pdh1/Rbl19"/>
</dbReference>
<dbReference type="GO" id="GO:0016020">
    <property type="term" value="C:membrane"/>
    <property type="evidence" value="ECO:0007669"/>
    <property type="project" value="UniProtKB-SubCell"/>
</dbReference>
<dbReference type="PANTHER" id="PTHR13377:SF3">
    <property type="entry name" value="TRANSMEMBRANE PROTEIN 115"/>
    <property type="match status" value="1"/>
</dbReference>
<feature type="compositionally biased region" description="Low complexity" evidence="5">
    <location>
        <begin position="314"/>
        <end position="324"/>
    </location>
</feature>
<feature type="transmembrane region" description="Helical" evidence="6">
    <location>
        <begin position="20"/>
        <end position="37"/>
    </location>
</feature>
<accession>A0A0C3L620</accession>
<keyword evidence="3 6" id="KW-1133">Transmembrane helix</keyword>
<protein>
    <recommendedName>
        <fullName evidence="9">DUF1751-domain-containing protein</fullName>
    </recommendedName>
</protein>
<dbReference type="GO" id="GO:0006890">
    <property type="term" value="P:retrograde vesicle-mediated transport, Golgi to endoplasmic reticulum"/>
    <property type="evidence" value="ECO:0007669"/>
    <property type="project" value="InterPro"/>
</dbReference>
<dbReference type="EMBL" id="KN822984">
    <property type="protein sequence ID" value="KIO29293.1"/>
    <property type="molecule type" value="Genomic_DNA"/>
</dbReference>
<dbReference type="SMART" id="SM01160">
    <property type="entry name" value="DUF1751"/>
    <property type="match status" value="1"/>
</dbReference>
<dbReference type="SUPFAM" id="SSF144091">
    <property type="entry name" value="Rhomboid-like"/>
    <property type="match status" value="1"/>
</dbReference>
<evidence type="ECO:0000313" key="7">
    <source>
        <dbReference type="EMBL" id="KIO29293.1"/>
    </source>
</evidence>